<proteinExistence type="predicted"/>
<dbReference type="InterPro" id="IPR012349">
    <property type="entry name" value="Split_barrel_FMN-bd"/>
</dbReference>
<name>A0A971M2R8_9BACT</name>
<sequence>MKEVSPEAITDNTFRLIGKGWMLVTAGTEASFNTMTAPWGGLGVLRDKKIGFCVIRPTRYAYAFMEKSEGFTSPFFQGTAQRCTDILRYEIRKDVNRVAETGLTHVFDKGGPYTFVGARLVTVCRKIYTQDIAPENFLDPESDKLYPKKDYHRMYVGGGDPSVPQPMSVH</sequence>
<dbReference type="Gene3D" id="2.30.110.10">
    <property type="entry name" value="Electron Transport, Fmn-binding Protein, Chain A"/>
    <property type="match status" value="1"/>
</dbReference>
<reference evidence="1" key="2">
    <citation type="submission" date="2020-01" db="EMBL/GenBank/DDBJ databases">
        <authorList>
            <person name="Campanaro S."/>
        </authorList>
    </citation>
    <scope>NUCLEOTIDE SEQUENCE</scope>
    <source>
        <strain evidence="1">AS06rmzACSIP_7</strain>
    </source>
</reference>
<dbReference type="EMBL" id="JAAYEE010000058">
    <property type="protein sequence ID" value="NLW34491.1"/>
    <property type="molecule type" value="Genomic_DNA"/>
</dbReference>
<dbReference type="Proteomes" id="UP000777265">
    <property type="component" value="Unassembled WGS sequence"/>
</dbReference>
<evidence type="ECO:0000313" key="1">
    <source>
        <dbReference type="EMBL" id="NLW34491.1"/>
    </source>
</evidence>
<evidence type="ECO:0000313" key="2">
    <source>
        <dbReference type="Proteomes" id="UP000777265"/>
    </source>
</evidence>
<protein>
    <submittedName>
        <fullName evidence="1">Flavin reductase family protein</fullName>
    </submittedName>
</protein>
<dbReference type="SUPFAM" id="SSF50475">
    <property type="entry name" value="FMN-binding split barrel"/>
    <property type="match status" value="1"/>
</dbReference>
<gene>
    <name evidence="1" type="ORF">GXY80_03265</name>
</gene>
<dbReference type="AlphaFoldDB" id="A0A971M2R8"/>
<organism evidence="1 2">
    <name type="scientific">Syntrophorhabdus aromaticivorans</name>
    <dbReference type="NCBI Taxonomy" id="328301"/>
    <lineage>
        <taxon>Bacteria</taxon>
        <taxon>Pseudomonadati</taxon>
        <taxon>Thermodesulfobacteriota</taxon>
        <taxon>Syntrophorhabdia</taxon>
        <taxon>Syntrophorhabdales</taxon>
        <taxon>Syntrophorhabdaceae</taxon>
        <taxon>Syntrophorhabdus</taxon>
    </lineage>
</organism>
<reference evidence="1" key="1">
    <citation type="journal article" date="2020" name="Biotechnol. Biofuels">
        <title>New insights from the biogas microbiome by comprehensive genome-resolved metagenomics of nearly 1600 species originating from multiple anaerobic digesters.</title>
        <authorList>
            <person name="Campanaro S."/>
            <person name="Treu L."/>
            <person name="Rodriguez-R L.M."/>
            <person name="Kovalovszki A."/>
            <person name="Ziels R.M."/>
            <person name="Maus I."/>
            <person name="Zhu X."/>
            <person name="Kougias P.G."/>
            <person name="Basile A."/>
            <person name="Luo G."/>
            <person name="Schluter A."/>
            <person name="Konstantinidis K.T."/>
            <person name="Angelidaki I."/>
        </authorList>
    </citation>
    <scope>NUCLEOTIDE SEQUENCE</scope>
    <source>
        <strain evidence="1">AS06rmzACSIP_7</strain>
    </source>
</reference>
<accession>A0A971M2R8</accession>
<comment type="caution">
    <text evidence="1">The sequence shown here is derived from an EMBL/GenBank/DDBJ whole genome shotgun (WGS) entry which is preliminary data.</text>
</comment>